<sequence>MVRSLPNDVNIYGGVWYNILIRNETKQKVFWKKAFCFNFYVFQTVPDDANGHYGTPCLKA</sequence>
<proteinExistence type="predicted"/>
<dbReference type="KEGG" id="ral:Rumal_0996"/>
<accession>E6UBX1</accession>
<evidence type="ECO:0000313" key="2">
    <source>
        <dbReference type="Proteomes" id="UP000006919"/>
    </source>
</evidence>
<evidence type="ECO:0000313" key="1">
    <source>
        <dbReference type="EMBL" id="ADU21522.1"/>
    </source>
</evidence>
<dbReference type="AlphaFoldDB" id="E6UBX1"/>
<gene>
    <name evidence="1" type="ordered locus">Rumal_0996</name>
</gene>
<name>E6UBX1_RUMA7</name>
<organism evidence="1 2">
    <name type="scientific">Ruminococcus albus (strain ATCC 27210 / DSM 20455 / JCM 14654 / NCDO 2250 / 7)</name>
    <dbReference type="NCBI Taxonomy" id="697329"/>
    <lineage>
        <taxon>Bacteria</taxon>
        <taxon>Bacillati</taxon>
        <taxon>Bacillota</taxon>
        <taxon>Clostridia</taxon>
        <taxon>Eubacteriales</taxon>
        <taxon>Oscillospiraceae</taxon>
        <taxon>Ruminococcus</taxon>
    </lineage>
</organism>
<dbReference type="HOGENOM" id="CLU_2938958_0_0_9"/>
<dbReference type="EMBL" id="CP002403">
    <property type="protein sequence ID" value="ADU21522.1"/>
    <property type="molecule type" value="Genomic_DNA"/>
</dbReference>
<dbReference type="Proteomes" id="UP000006919">
    <property type="component" value="Chromosome"/>
</dbReference>
<dbReference type="STRING" id="697329.Rumal_0996"/>
<reference evidence="1 2" key="1">
    <citation type="journal article" date="2011" name="J. Bacteriol.">
        <title>Complete genome of the cellulolytic ruminal bacterium Ruminococcus albus 7.</title>
        <authorList>
            <person name="Suen G."/>
            <person name="Stevenson D.M."/>
            <person name="Bruce D.C."/>
            <person name="Chertkov O."/>
            <person name="Copeland A."/>
            <person name="Cheng J.F."/>
            <person name="Detter C."/>
            <person name="Detter J.C."/>
            <person name="Goodwin L.A."/>
            <person name="Han C.S."/>
            <person name="Hauser L.J."/>
            <person name="Ivanova N.N."/>
            <person name="Kyrpides N.C."/>
            <person name="Land M.L."/>
            <person name="Lapidus A."/>
            <person name="Lucas S."/>
            <person name="Ovchinnikova G."/>
            <person name="Pitluck S."/>
            <person name="Tapia R."/>
            <person name="Woyke T."/>
            <person name="Boyum J."/>
            <person name="Mead D."/>
            <person name="Weimer P.J."/>
        </authorList>
    </citation>
    <scope>NUCLEOTIDE SEQUENCE [LARGE SCALE GENOMIC DNA]</scope>
    <source>
        <strain evidence="2">ATCC 27210 / DSM 20455 / JCM 14654 / NCDO 2250 / 7</strain>
    </source>
</reference>
<protein>
    <submittedName>
        <fullName evidence="1">Uncharacterized protein</fullName>
    </submittedName>
</protein>